<keyword evidence="4" id="KW-1185">Reference proteome</keyword>
<dbReference type="PANTHER" id="PTHR47926">
    <property type="entry name" value="PENTATRICOPEPTIDE REPEAT-CONTAINING PROTEIN"/>
    <property type="match status" value="1"/>
</dbReference>
<dbReference type="Pfam" id="PF13041">
    <property type="entry name" value="PPR_2"/>
    <property type="match status" value="1"/>
</dbReference>
<keyword evidence="1" id="KW-0677">Repeat</keyword>
<accession>A0A7I8J829</accession>
<dbReference type="NCBIfam" id="TIGR00756">
    <property type="entry name" value="PPR"/>
    <property type="match status" value="1"/>
</dbReference>
<dbReference type="PROSITE" id="PS51375">
    <property type="entry name" value="PPR"/>
    <property type="match status" value="1"/>
</dbReference>
<dbReference type="EMBL" id="LR743596">
    <property type="protein sequence ID" value="CAA2626267.1"/>
    <property type="molecule type" value="Genomic_DNA"/>
</dbReference>
<evidence type="ECO:0000313" key="3">
    <source>
        <dbReference type="EMBL" id="CAA2626267.1"/>
    </source>
</evidence>
<sequence length="242" mass="26818">MDGISLLAHQIQGFLSSHLPLSKTKQLHALIITSSLLDPSFALTKLLRLYGLNGALTCARSMFEEIPERSVYAWNAMIRANARRSDFDGAFSLFLQMLRTGAGPDSHTFACILRACAEMPHGRRAASTHGKLISCGLGTDPLACSSLITAYAKLGSVDLAGRVFRAVQEPDLVLWNSMLSAYAHCGYCLTRQRRNQICLVHHQFRYEWSFIYTKAACGMKTLNFCVLHIVACLPNLFCILET</sequence>
<feature type="repeat" description="PPR" evidence="2">
    <location>
        <begin position="70"/>
        <end position="104"/>
    </location>
</feature>
<evidence type="ECO:0000313" key="4">
    <source>
        <dbReference type="Proteomes" id="UP001189122"/>
    </source>
</evidence>
<dbReference type="InterPro" id="IPR011990">
    <property type="entry name" value="TPR-like_helical_dom_sf"/>
</dbReference>
<evidence type="ECO:0000256" key="2">
    <source>
        <dbReference type="PROSITE-ProRule" id="PRU00708"/>
    </source>
</evidence>
<dbReference type="GO" id="GO:0003723">
    <property type="term" value="F:RNA binding"/>
    <property type="evidence" value="ECO:0007669"/>
    <property type="project" value="InterPro"/>
</dbReference>
<proteinExistence type="predicted"/>
<gene>
    <name evidence="3" type="ORF">SI7747_09011971</name>
</gene>
<reference evidence="3 4" key="1">
    <citation type="submission" date="2019-12" db="EMBL/GenBank/DDBJ databases">
        <authorList>
            <person name="Scholz U."/>
            <person name="Mascher M."/>
            <person name="Fiebig A."/>
        </authorList>
    </citation>
    <scope>NUCLEOTIDE SEQUENCE</scope>
</reference>
<organism evidence="3">
    <name type="scientific">Spirodela intermedia</name>
    <name type="common">Intermediate duckweed</name>
    <dbReference type="NCBI Taxonomy" id="51605"/>
    <lineage>
        <taxon>Eukaryota</taxon>
        <taxon>Viridiplantae</taxon>
        <taxon>Streptophyta</taxon>
        <taxon>Embryophyta</taxon>
        <taxon>Tracheophyta</taxon>
        <taxon>Spermatophyta</taxon>
        <taxon>Magnoliopsida</taxon>
        <taxon>Liliopsida</taxon>
        <taxon>Araceae</taxon>
        <taxon>Lemnoideae</taxon>
        <taxon>Spirodela</taxon>
    </lineage>
</organism>
<dbReference type="Proteomes" id="UP001189122">
    <property type="component" value="Unassembled WGS sequence"/>
</dbReference>
<dbReference type="AlphaFoldDB" id="A0A7I8J829"/>
<name>A0A7I8J829_SPIIN</name>
<dbReference type="InterPro" id="IPR002885">
    <property type="entry name" value="PPR_rpt"/>
</dbReference>
<dbReference type="InterPro" id="IPR046960">
    <property type="entry name" value="PPR_At4g14850-like_plant"/>
</dbReference>
<dbReference type="PANTHER" id="PTHR47926:SF347">
    <property type="entry name" value="PENTATRICOPEPTIDE REPEAT-CONTAINING PROTEIN"/>
    <property type="match status" value="1"/>
</dbReference>
<dbReference type="Gene3D" id="1.25.40.10">
    <property type="entry name" value="Tetratricopeptide repeat domain"/>
    <property type="match status" value="1"/>
</dbReference>
<dbReference type="GO" id="GO:0009451">
    <property type="term" value="P:RNA modification"/>
    <property type="evidence" value="ECO:0007669"/>
    <property type="project" value="InterPro"/>
</dbReference>
<dbReference type="EMBL" id="CACRZD030000009">
    <property type="protein sequence ID" value="CAA6665582.1"/>
    <property type="molecule type" value="Genomic_DNA"/>
</dbReference>
<dbReference type="Pfam" id="PF01535">
    <property type="entry name" value="PPR"/>
    <property type="match status" value="2"/>
</dbReference>
<evidence type="ECO:0000256" key="1">
    <source>
        <dbReference type="ARBA" id="ARBA00022737"/>
    </source>
</evidence>
<protein>
    <submittedName>
        <fullName evidence="3">Uncharacterized protein</fullName>
    </submittedName>
</protein>